<dbReference type="Gene3D" id="3.90.1300.10">
    <property type="entry name" value="Amidase signature (AS) domain"/>
    <property type="match status" value="1"/>
</dbReference>
<gene>
    <name evidence="2" type="ORF">SAMN04515678_108212</name>
</gene>
<evidence type="ECO:0000313" key="3">
    <source>
        <dbReference type="Proteomes" id="UP000325289"/>
    </source>
</evidence>
<organism evidence="2 3">
    <name type="scientific">Roseivivax sediminis</name>
    <dbReference type="NCBI Taxonomy" id="936889"/>
    <lineage>
        <taxon>Bacteria</taxon>
        <taxon>Pseudomonadati</taxon>
        <taxon>Pseudomonadota</taxon>
        <taxon>Alphaproteobacteria</taxon>
        <taxon>Rhodobacterales</taxon>
        <taxon>Roseobacteraceae</taxon>
        <taxon>Roseivivax</taxon>
    </lineage>
</organism>
<dbReference type="InterPro" id="IPR036928">
    <property type="entry name" value="AS_sf"/>
</dbReference>
<dbReference type="Pfam" id="PF01425">
    <property type="entry name" value="Amidase"/>
    <property type="match status" value="1"/>
</dbReference>
<accession>A0A1I1ZRL2</accession>
<protein>
    <submittedName>
        <fullName evidence="2">Aspartyl-tRNA(Asn)/glutamyl-tRNA(Gln) amidotransferase subunit A</fullName>
    </submittedName>
</protein>
<reference evidence="2 3" key="1">
    <citation type="submission" date="2016-10" db="EMBL/GenBank/DDBJ databases">
        <authorList>
            <person name="Varghese N."/>
            <person name="Submissions S."/>
        </authorList>
    </citation>
    <scope>NUCLEOTIDE SEQUENCE [LARGE SCALE GENOMIC DNA]</scope>
    <source>
        <strain evidence="3">YIM D21,KCTC 23444,ACCC 10710</strain>
    </source>
</reference>
<name>A0A1I1ZRL2_9RHOB</name>
<dbReference type="Proteomes" id="UP000325289">
    <property type="component" value="Unassembled WGS sequence"/>
</dbReference>
<dbReference type="InterPro" id="IPR020556">
    <property type="entry name" value="Amidase_CS"/>
</dbReference>
<feature type="domain" description="Amidase" evidence="1">
    <location>
        <begin position="27"/>
        <end position="431"/>
    </location>
</feature>
<dbReference type="PANTHER" id="PTHR11895">
    <property type="entry name" value="TRANSAMIDASE"/>
    <property type="match status" value="1"/>
</dbReference>
<sequence>MDEWRWMDAGALGAGIGAGEIDPVDLFETFRAAIEAHEHASRIYARTTFERGRAEAEAAALRAKRGARRSALDGVPVSWKDLFDTAGVATEAGSKLLEGRVPEHDAEVLRNATAAGLVCLGKTHMSELAFSGLGLNPMTATPPCVNDEAAVPGGSSSGAAASVAFGLAAAAVGSDTGGSVRVPSAWNDLVGLKTTHGRVSNAGVVPLAERFDTVGPLCRSVGDCALMLAALEGGKAADLAGAEGLAGRRFAALRTIVMDDLRDGPAAAYAEALERLRAAGAEIVEIDAPEIEGPMGQAGILYTTEAWGIWGDVIAEKGDVMFAPIRKRFEAGQDVAGAAYVAAWRRLDAARRDWAARAAAFDAVLCPTVPSLPPDAARLMEDGPYYVTENLLALRNTRVGNLMGLPVVTLPTGAKSCGISLMGAALGEARLMRVAAAAETALAG</sequence>
<dbReference type="PROSITE" id="PS00571">
    <property type="entry name" value="AMIDASES"/>
    <property type="match status" value="1"/>
</dbReference>
<dbReference type="InterPro" id="IPR023631">
    <property type="entry name" value="Amidase_dom"/>
</dbReference>
<evidence type="ECO:0000313" key="2">
    <source>
        <dbReference type="EMBL" id="SFE33283.1"/>
    </source>
</evidence>
<keyword evidence="2" id="KW-0808">Transferase</keyword>
<dbReference type="EMBL" id="FOMS01000008">
    <property type="protein sequence ID" value="SFE33283.1"/>
    <property type="molecule type" value="Genomic_DNA"/>
</dbReference>
<keyword evidence="3" id="KW-1185">Reference proteome</keyword>
<dbReference type="OrthoDB" id="9811471at2"/>
<dbReference type="InterPro" id="IPR000120">
    <property type="entry name" value="Amidase"/>
</dbReference>
<dbReference type="GO" id="GO:0016740">
    <property type="term" value="F:transferase activity"/>
    <property type="evidence" value="ECO:0007669"/>
    <property type="project" value="UniProtKB-KW"/>
</dbReference>
<proteinExistence type="predicted"/>
<dbReference type="RefSeq" id="WP_149756558.1">
    <property type="nucleotide sequence ID" value="NZ_FOMS01000008.1"/>
</dbReference>
<evidence type="ECO:0000259" key="1">
    <source>
        <dbReference type="Pfam" id="PF01425"/>
    </source>
</evidence>
<dbReference type="SUPFAM" id="SSF75304">
    <property type="entry name" value="Amidase signature (AS) enzymes"/>
    <property type="match status" value="1"/>
</dbReference>
<dbReference type="AlphaFoldDB" id="A0A1I1ZRL2"/>
<dbReference type="PANTHER" id="PTHR11895:SF176">
    <property type="entry name" value="AMIDASE AMID-RELATED"/>
    <property type="match status" value="1"/>
</dbReference>